<reference evidence="8" key="1">
    <citation type="submission" date="2020-01" db="EMBL/GenBank/DDBJ databases">
        <authorList>
            <person name="Feng Z.H.Z."/>
        </authorList>
    </citation>
    <scope>NUCLEOTIDE SEQUENCE</scope>
    <source>
        <strain evidence="8">CBS107.38</strain>
    </source>
</reference>
<dbReference type="InterPro" id="IPR002401">
    <property type="entry name" value="Cyt_P450_E_grp-I"/>
</dbReference>
<evidence type="ECO:0000313" key="9">
    <source>
        <dbReference type="Proteomes" id="UP000596902"/>
    </source>
</evidence>
<feature type="transmembrane region" description="Helical" evidence="6">
    <location>
        <begin position="220"/>
        <end position="237"/>
    </location>
</feature>
<organism evidence="8 9">
    <name type="scientific">Alternaria burnsii</name>
    <dbReference type="NCBI Taxonomy" id="1187904"/>
    <lineage>
        <taxon>Eukaryota</taxon>
        <taxon>Fungi</taxon>
        <taxon>Dikarya</taxon>
        <taxon>Ascomycota</taxon>
        <taxon>Pezizomycotina</taxon>
        <taxon>Dothideomycetes</taxon>
        <taxon>Pleosporomycetidae</taxon>
        <taxon>Pleosporales</taxon>
        <taxon>Pleosporineae</taxon>
        <taxon>Pleosporaceae</taxon>
        <taxon>Alternaria</taxon>
        <taxon>Alternaria sect. Alternaria</taxon>
    </lineage>
</organism>
<dbReference type="InterPro" id="IPR049326">
    <property type="entry name" value="Rhodopsin_dom_fungi"/>
</dbReference>
<comment type="similarity">
    <text evidence="2">Belongs to the cytochrome P450 family.</text>
</comment>
<feature type="transmembrane region" description="Helical" evidence="6">
    <location>
        <begin position="35"/>
        <end position="53"/>
    </location>
</feature>
<feature type="binding site" description="axial binding residue" evidence="5">
    <location>
        <position position="649"/>
    </location>
    <ligand>
        <name>heme</name>
        <dbReference type="ChEBI" id="CHEBI:30413"/>
    </ligand>
    <ligandPart>
        <name>Fe</name>
        <dbReference type="ChEBI" id="CHEBI:18248"/>
    </ligandPart>
</feature>
<evidence type="ECO:0000259" key="7">
    <source>
        <dbReference type="Pfam" id="PF20684"/>
    </source>
</evidence>
<dbReference type="InterPro" id="IPR036396">
    <property type="entry name" value="Cyt_P450_sf"/>
</dbReference>
<keyword evidence="6" id="KW-0812">Transmembrane</keyword>
<dbReference type="Pfam" id="PF00067">
    <property type="entry name" value="p450"/>
    <property type="match status" value="1"/>
</dbReference>
<dbReference type="Proteomes" id="UP000596902">
    <property type="component" value="Unassembled WGS sequence"/>
</dbReference>
<dbReference type="SUPFAM" id="SSF48264">
    <property type="entry name" value="Cytochrome P450"/>
    <property type="match status" value="1"/>
</dbReference>
<evidence type="ECO:0000256" key="2">
    <source>
        <dbReference type="ARBA" id="ARBA00010617"/>
    </source>
</evidence>
<dbReference type="EMBL" id="JAAABM010000013">
    <property type="protein sequence ID" value="KAF7673443.1"/>
    <property type="molecule type" value="Genomic_DNA"/>
</dbReference>
<gene>
    <name evidence="8" type="ORF">GT037_008766</name>
</gene>
<keyword evidence="4 5" id="KW-0408">Iron</keyword>
<dbReference type="PRINTS" id="PR00385">
    <property type="entry name" value="P450"/>
</dbReference>
<dbReference type="InterPro" id="IPR001128">
    <property type="entry name" value="Cyt_P450"/>
</dbReference>
<evidence type="ECO:0000313" key="8">
    <source>
        <dbReference type="EMBL" id="KAF7673443.1"/>
    </source>
</evidence>
<comment type="caution">
    <text evidence="8">The sequence shown here is derived from an EMBL/GenBank/DDBJ whole genome shotgun (WGS) entry which is preliminary data.</text>
</comment>
<sequence>MTVLQCVPFEKILNPMLHPEVTCIDMRTIMLTPPILNILMDFYIICLPIPSVLSLRMNLRRKVTVISVLAFGIISVTVAILRLPVLISVSSVKTDTSIDVGKMVIVASFEVQCAIVAANLPAMKALWTKVRGKHSSAGSDEPSLEKPYSLSFIRRGKRGDINKHSSMGSITRLENGLTTNESQEELVEGKFKQQGLTTEAQGFVQIKVALGHTYNVDMDWLLIISLASISLLTLLTWRRYFSAISDIPGPFAASFTRLWHMHRILKGDQNLELIRLHQQHGHFVRISYDEVSVSHPDAIAKILLALLHKANWYKIHALPDYRFQSPMSTTDPRKKIEKSKHIAAAYTVSNLLRSEEHIDRTFESFLEWMNKYATDKKPMDLNTFISYTTFDVIGEVVFSKSFGFLDQGKDIGNSIENSLALNAYVAVAGYFRWINIALLANPIMTWLSILPMGHLFDTVKTVLAEREENENARYDAVQYWLKQHERHPNRFTIREINTQALAAVGAGSDTVAAGIQSFIYHMIRHANAWECAHDEVAQAVKEGLCRDRVVSYADAQQLGFVQACVREALRVFGPVPMGLPRIAPKGGLTIGHRTIPEGTIISINPWVIHYSKEIWGADAHVFRPERWLEEDSGTREKFWMPFGAGYGGCPGQNIAKIELAKIAATLVRDYNIKQVDSTQNWQWKAYFTAVPHSWPVYVEKRR</sequence>
<evidence type="ECO:0000256" key="6">
    <source>
        <dbReference type="SAM" id="Phobius"/>
    </source>
</evidence>
<dbReference type="CDD" id="cd11060">
    <property type="entry name" value="CYP57A1-like"/>
    <property type="match status" value="1"/>
</dbReference>
<dbReference type="Pfam" id="PF20684">
    <property type="entry name" value="Fung_rhodopsin"/>
    <property type="match status" value="1"/>
</dbReference>
<keyword evidence="3 5" id="KW-0479">Metal-binding</keyword>
<keyword evidence="6" id="KW-0472">Membrane</keyword>
<dbReference type="PRINTS" id="PR00463">
    <property type="entry name" value="EP450I"/>
</dbReference>
<feature type="transmembrane region" description="Helical" evidence="6">
    <location>
        <begin position="65"/>
        <end position="83"/>
    </location>
</feature>
<dbReference type="GO" id="GO:0020037">
    <property type="term" value="F:heme binding"/>
    <property type="evidence" value="ECO:0007669"/>
    <property type="project" value="InterPro"/>
</dbReference>
<accession>A0A8H7ECH7</accession>
<dbReference type="GO" id="GO:0004497">
    <property type="term" value="F:monooxygenase activity"/>
    <property type="evidence" value="ECO:0007669"/>
    <property type="project" value="InterPro"/>
</dbReference>
<protein>
    <submittedName>
        <fullName evidence="8">Cytochrome p450</fullName>
    </submittedName>
</protein>
<comment type="cofactor">
    <cofactor evidence="1 5">
        <name>heme</name>
        <dbReference type="ChEBI" id="CHEBI:30413"/>
    </cofactor>
</comment>
<keyword evidence="5" id="KW-0349">Heme</keyword>
<name>A0A8H7ECH7_9PLEO</name>
<evidence type="ECO:0000256" key="3">
    <source>
        <dbReference type="ARBA" id="ARBA00022723"/>
    </source>
</evidence>
<dbReference type="InterPro" id="IPR050121">
    <property type="entry name" value="Cytochrome_P450_monoxygenase"/>
</dbReference>
<evidence type="ECO:0000256" key="4">
    <source>
        <dbReference type="ARBA" id="ARBA00023004"/>
    </source>
</evidence>
<evidence type="ECO:0000256" key="1">
    <source>
        <dbReference type="ARBA" id="ARBA00001971"/>
    </source>
</evidence>
<feature type="transmembrane region" description="Helical" evidence="6">
    <location>
        <begin position="103"/>
        <end position="123"/>
    </location>
</feature>
<dbReference type="RefSeq" id="XP_038783778.1">
    <property type="nucleotide sequence ID" value="XM_038933813.1"/>
</dbReference>
<dbReference type="GO" id="GO:0005506">
    <property type="term" value="F:iron ion binding"/>
    <property type="evidence" value="ECO:0007669"/>
    <property type="project" value="InterPro"/>
</dbReference>
<evidence type="ECO:0000256" key="5">
    <source>
        <dbReference type="PIRSR" id="PIRSR602401-1"/>
    </source>
</evidence>
<dbReference type="Gene3D" id="1.10.630.10">
    <property type="entry name" value="Cytochrome P450"/>
    <property type="match status" value="1"/>
</dbReference>
<proteinExistence type="inferred from homology"/>
<reference evidence="8" key="2">
    <citation type="submission" date="2020-08" db="EMBL/GenBank/DDBJ databases">
        <title>Draft Genome Sequence of Cumin Blight Pathogen Alternaria burnsii.</title>
        <authorList>
            <person name="Feng Z."/>
        </authorList>
    </citation>
    <scope>NUCLEOTIDE SEQUENCE</scope>
    <source>
        <strain evidence="8">CBS107.38</strain>
    </source>
</reference>
<keyword evidence="6" id="KW-1133">Transmembrane helix</keyword>
<dbReference type="AlphaFoldDB" id="A0A8H7ECH7"/>
<dbReference type="GO" id="GO:0016705">
    <property type="term" value="F:oxidoreductase activity, acting on paired donors, with incorporation or reduction of molecular oxygen"/>
    <property type="evidence" value="ECO:0007669"/>
    <property type="project" value="InterPro"/>
</dbReference>
<dbReference type="PANTHER" id="PTHR24305">
    <property type="entry name" value="CYTOCHROME P450"/>
    <property type="match status" value="1"/>
</dbReference>
<keyword evidence="9" id="KW-1185">Reference proteome</keyword>
<dbReference type="PANTHER" id="PTHR24305:SF232">
    <property type="entry name" value="P450, PUTATIVE (EUROFUNG)-RELATED"/>
    <property type="match status" value="1"/>
</dbReference>
<feature type="domain" description="Rhodopsin" evidence="7">
    <location>
        <begin position="2"/>
        <end position="128"/>
    </location>
</feature>
<dbReference type="GeneID" id="62206991"/>